<evidence type="ECO:0000256" key="3">
    <source>
        <dbReference type="ARBA" id="ARBA00023125"/>
    </source>
</evidence>
<dbReference type="SMART" id="SM01043">
    <property type="entry name" value="BTAD"/>
    <property type="match status" value="1"/>
</dbReference>
<dbReference type="SUPFAM" id="SSF52540">
    <property type="entry name" value="P-loop containing nucleoside triphosphate hydrolases"/>
    <property type="match status" value="1"/>
</dbReference>
<feature type="domain" description="OmpR/PhoB-type" evidence="6">
    <location>
        <begin position="1"/>
        <end position="90"/>
    </location>
</feature>
<dbReference type="CDD" id="cd15831">
    <property type="entry name" value="BTAD"/>
    <property type="match status" value="1"/>
</dbReference>
<dbReference type="Gene3D" id="1.25.40.10">
    <property type="entry name" value="Tetratricopeptide repeat domain"/>
    <property type="match status" value="2"/>
</dbReference>
<keyword evidence="3 5" id="KW-0238">DNA-binding</keyword>
<dbReference type="PANTHER" id="PTHR35807:SF1">
    <property type="entry name" value="TRANSCRIPTIONAL REGULATOR REDD"/>
    <property type="match status" value="1"/>
</dbReference>
<dbReference type="InterPro" id="IPR011990">
    <property type="entry name" value="TPR-like_helical_dom_sf"/>
</dbReference>
<dbReference type="PRINTS" id="PR00364">
    <property type="entry name" value="DISEASERSIST"/>
</dbReference>
<dbReference type="InterPro" id="IPR005158">
    <property type="entry name" value="BTAD"/>
</dbReference>
<dbReference type="Pfam" id="PF13424">
    <property type="entry name" value="TPR_12"/>
    <property type="match status" value="1"/>
</dbReference>
<proteinExistence type="inferred from homology"/>
<keyword evidence="4" id="KW-0804">Transcription</keyword>
<sequence>MSGLRFRILGPTAACRDGVDLDLGSPKQRTLLVALLLEPGRVLPMRRLLELLWGDPPASATANTRTYAHGLRKVLGPVLHARDGGYVLDVPAADSDLGQFTAEVAAARLGRSAGDLAEAGRHYEKALGMWRGACGEDLPDDTPLSFQLASVTDRRAIVMEEYADLRLCRGPDPGLAEELHRMVAEHPTRESLWALLMRTLAATGDTAGALEAYHRAREVLAERLGVDPGAELVDLQRSILARESAVLAPPPAPSQPAVPHELPARPAVFVGRTEDVEALLLAAEKHDRRCPLVLAIDGPGGIGKSALAVELAHRLSEGSGEQADGEIYVDLQGGRSGLRTPTPDEVLLRLLRSLGESELGQQEVEGLSARWRSLTHARSLVVVLDNVLDAEQVRPLLPNGAACTVVITSRRRLVDLDLTARRTLPTLDADDALELLRALIDAGEGPLRQIAELCGGLPLALRMAAARLASRTDLTVEDLALRLGDDRLRLNELGYRDTGVRATFMSSFVALSGSDDPVDRDAATLFCLLGLLPVSVCAVEAAYALIDTGSDDACVGRLVELQLVTSDQGCLRLHDLLRLFARELAAELPPAETEAAIYRAAWFYAESARLAWQRVRPLIGRPLPPSPLKRATAVDPPSRADGLRWLADTSGSMRELLFALPTLPAVPAAVGVAMLRTLTSHDGIAGTFRDTVAVAGRVVEHARDRHDPMAELIARRLVAINLQRLRRYPEARACIEPAIELLPMVSDPVERITTLNTFGIFRTEWGDLDAAEESLRAGLDLAREYGDPPWTALLLHSLGMHQRVRGELAEAIELLREAFDLRLDLADEIGETYTRMQLGKALSAFGGLAEGLGHLDHALRAAERMNSAELAREIRIDRMEVLSKAGRVGEATGELRAALEICHRMDDEGLKAEVLREAERLRVPA</sequence>
<dbReference type="Pfam" id="PF00931">
    <property type="entry name" value="NB-ARC"/>
    <property type="match status" value="1"/>
</dbReference>
<keyword evidence="2" id="KW-0805">Transcription regulation</keyword>
<dbReference type="AlphaFoldDB" id="A0A841BNJ0"/>
<organism evidence="7 8">
    <name type="scientific">Allocatelliglobosispora scoriae</name>
    <dbReference type="NCBI Taxonomy" id="643052"/>
    <lineage>
        <taxon>Bacteria</taxon>
        <taxon>Bacillati</taxon>
        <taxon>Actinomycetota</taxon>
        <taxon>Actinomycetes</taxon>
        <taxon>Micromonosporales</taxon>
        <taxon>Micromonosporaceae</taxon>
        <taxon>Allocatelliglobosispora</taxon>
    </lineage>
</organism>
<dbReference type="GO" id="GO:0003677">
    <property type="term" value="F:DNA binding"/>
    <property type="evidence" value="ECO:0007669"/>
    <property type="project" value="UniProtKB-UniRule"/>
</dbReference>
<dbReference type="InterPro" id="IPR051677">
    <property type="entry name" value="AfsR-DnrI-RedD_regulator"/>
</dbReference>
<protein>
    <submittedName>
        <fullName evidence="7">DNA-binding SARP family transcriptional activator</fullName>
    </submittedName>
</protein>
<dbReference type="Gene3D" id="3.40.50.300">
    <property type="entry name" value="P-loop containing nucleotide triphosphate hydrolases"/>
    <property type="match status" value="1"/>
</dbReference>
<evidence type="ECO:0000313" key="8">
    <source>
        <dbReference type="Proteomes" id="UP000587527"/>
    </source>
</evidence>
<dbReference type="GO" id="GO:0043531">
    <property type="term" value="F:ADP binding"/>
    <property type="evidence" value="ECO:0007669"/>
    <property type="project" value="InterPro"/>
</dbReference>
<dbReference type="GO" id="GO:0006355">
    <property type="term" value="P:regulation of DNA-templated transcription"/>
    <property type="evidence" value="ECO:0007669"/>
    <property type="project" value="InterPro"/>
</dbReference>
<dbReference type="RefSeq" id="WP_184834536.1">
    <property type="nucleotide sequence ID" value="NZ_JACHMN010000002.1"/>
</dbReference>
<dbReference type="SUPFAM" id="SSF48452">
    <property type="entry name" value="TPR-like"/>
    <property type="match status" value="2"/>
</dbReference>
<accession>A0A841BNJ0</accession>
<dbReference type="InterPro" id="IPR036388">
    <property type="entry name" value="WH-like_DNA-bd_sf"/>
</dbReference>
<dbReference type="GO" id="GO:0000160">
    <property type="term" value="P:phosphorelay signal transduction system"/>
    <property type="evidence" value="ECO:0007669"/>
    <property type="project" value="InterPro"/>
</dbReference>
<dbReference type="InterPro" id="IPR001867">
    <property type="entry name" value="OmpR/PhoB-type_DNA-bd"/>
</dbReference>
<dbReference type="SMART" id="SM00862">
    <property type="entry name" value="Trans_reg_C"/>
    <property type="match status" value="1"/>
</dbReference>
<comment type="caution">
    <text evidence="7">The sequence shown here is derived from an EMBL/GenBank/DDBJ whole genome shotgun (WGS) entry which is preliminary data.</text>
</comment>
<dbReference type="InterPro" id="IPR027417">
    <property type="entry name" value="P-loop_NTPase"/>
</dbReference>
<dbReference type="SMART" id="SM00382">
    <property type="entry name" value="AAA"/>
    <property type="match status" value="1"/>
</dbReference>
<dbReference type="Pfam" id="PF03704">
    <property type="entry name" value="BTAD"/>
    <property type="match status" value="1"/>
</dbReference>
<comment type="similarity">
    <text evidence="1">Belongs to the AfsR/DnrI/RedD regulatory family.</text>
</comment>
<dbReference type="SUPFAM" id="SSF46894">
    <property type="entry name" value="C-terminal effector domain of the bipartite response regulators"/>
    <property type="match status" value="1"/>
</dbReference>
<keyword evidence="8" id="KW-1185">Reference proteome</keyword>
<evidence type="ECO:0000313" key="7">
    <source>
        <dbReference type="EMBL" id="MBB5868523.1"/>
    </source>
</evidence>
<dbReference type="Gene3D" id="1.10.10.10">
    <property type="entry name" value="Winged helix-like DNA-binding domain superfamily/Winged helix DNA-binding domain"/>
    <property type="match status" value="1"/>
</dbReference>
<dbReference type="Proteomes" id="UP000587527">
    <property type="component" value="Unassembled WGS sequence"/>
</dbReference>
<dbReference type="PANTHER" id="PTHR35807">
    <property type="entry name" value="TRANSCRIPTIONAL REGULATOR REDD-RELATED"/>
    <property type="match status" value="1"/>
</dbReference>
<dbReference type="InterPro" id="IPR003593">
    <property type="entry name" value="AAA+_ATPase"/>
</dbReference>
<dbReference type="Pfam" id="PF00486">
    <property type="entry name" value="Trans_reg_C"/>
    <property type="match status" value="1"/>
</dbReference>
<evidence type="ECO:0000256" key="4">
    <source>
        <dbReference type="ARBA" id="ARBA00023163"/>
    </source>
</evidence>
<dbReference type="InterPro" id="IPR016032">
    <property type="entry name" value="Sig_transdc_resp-reg_C-effctor"/>
</dbReference>
<gene>
    <name evidence="7" type="ORF">F4553_001902</name>
</gene>
<reference evidence="7 8" key="1">
    <citation type="submission" date="2020-08" db="EMBL/GenBank/DDBJ databases">
        <title>Sequencing the genomes of 1000 actinobacteria strains.</title>
        <authorList>
            <person name="Klenk H.-P."/>
        </authorList>
    </citation>
    <scope>NUCLEOTIDE SEQUENCE [LARGE SCALE GENOMIC DNA]</scope>
    <source>
        <strain evidence="7 8">DSM 45362</strain>
    </source>
</reference>
<evidence type="ECO:0000256" key="5">
    <source>
        <dbReference type="PROSITE-ProRule" id="PRU01091"/>
    </source>
</evidence>
<dbReference type="PROSITE" id="PS51755">
    <property type="entry name" value="OMPR_PHOB"/>
    <property type="match status" value="1"/>
</dbReference>
<evidence type="ECO:0000256" key="1">
    <source>
        <dbReference type="ARBA" id="ARBA00005820"/>
    </source>
</evidence>
<feature type="DNA-binding region" description="OmpR/PhoB-type" evidence="5">
    <location>
        <begin position="1"/>
        <end position="90"/>
    </location>
</feature>
<evidence type="ECO:0000256" key="2">
    <source>
        <dbReference type="ARBA" id="ARBA00023015"/>
    </source>
</evidence>
<evidence type="ECO:0000259" key="6">
    <source>
        <dbReference type="PROSITE" id="PS51755"/>
    </source>
</evidence>
<dbReference type="EMBL" id="JACHMN010000002">
    <property type="protein sequence ID" value="MBB5868523.1"/>
    <property type="molecule type" value="Genomic_DNA"/>
</dbReference>
<name>A0A841BNJ0_9ACTN</name>
<dbReference type="InterPro" id="IPR002182">
    <property type="entry name" value="NB-ARC"/>
</dbReference>